<evidence type="ECO:0000313" key="3">
    <source>
        <dbReference type="Proteomes" id="UP000198755"/>
    </source>
</evidence>
<organism evidence="2 3">
    <name type="scientific">Methylocapsa palsarum</name>
    <dbReference type="NCBI Taxonomy" id="1612308"/>
    <lineage>
        <taxon>Bacteria</taxon>
        <taxon>Pseudomonadati</taxon>
        <taxon>Pseudomonadota</taxon>
        <taxon>Alphaproteobacteria</taxon>
        <taxon>Hyphomicrobiales</taxon>
        <taxon>Beijerinckiaceae</taxon>
        <taxon>Methylocapsa</taxon>
    </lineage>
</organism>
<dbReference type="InterPro" id="IPR029058">
    <property type="entry name" value="AB_hydrolase_fold"/>
</dbReference>
<dbReference type="NCBIfam" id="TIGR01849">
    <property type="entry name" value="PHB_depoly_PhaZ"/>
    <property type="match status" value="1"/>
</dbReference>
<dbReference type="PANTHER" id="PTHR36837:SF4">
    <property type="entry name" value="BLR0908 PROTEIN"/>
    <property type="match status" value="1"/>
</dbReference>
<proteinExistence type="predicted"/>
<evidence type="ECO:0000313" key="2">
    <source>
        <dbReference type="EMBL" id="SFK16963.1"/>
    </source>
</evidence>
<dbReference type="OrthoDB" id="9774318at2"/>
<protein>
    <submittedName>
        <fullName evidence="2">Polyhydroxyalkanoate depolymerase, intracellular</fullName>
    </submittedName>
</protein>
<dbReference type="Pfam" id="PF06850">
    <property type="entry name" value="PHB_depo_C"/>
    <property type="match status" value="1"/>
</dbReference>
<dbReference type="STRING" id="1612308.SAMN05444581_10311"/>
<reference evidence="2 3" key="1">
    <citation type="submission" date="2016-10" db="EMBL/GenBank/DDBJ databases">
        <authorList>
            <person name="de Groot N.N."/>
        </authorList>
    </citation>
    <scope>NUCLEOTIDE SEQUENCE [LARGE SCALE GENOMIC DNA]</scope>
    <source>
        <strain evidence="2 3">NE2</strain>
    </source>
</reference>
<dbReference type="InterPro" id="IPR009656">
    <property type="entry name" value="PHB_depo_C"/>
</dbReference>
<accession>A0A1I3XBM5</accession>
<keyword evidence="3" id="KW-1185">Reference proteome</keyword>
<sequence length="405" mass="44839">MMYAAYGTQANILDIVRPLAAAAGTTMRLPWPLLQPDESVRKLAASLETFATLAVTHVRPEFGIKSVNVGNRLAPVTEEIVTSTPFANLLHFKKEVDAPQPKVLVVAPMSGHFATLLRATVTTILADHDVYVTDWRNVRDIPGSEGRFDLSAFVNHIIKFVRVMGPQTHLVAVCQPCVPVLAAAALMAEDQDEAQPRSMTLMAGPIDTRANPTKVNELATSKPISWFEQKLTAKVPFGYAGKGRYVYPGFVQLAAFMSMNLERHVRAFKDMAAARADGDMDKLKTMHSFYEEYLAVMDLPAEFYLECVKTVFQDHFLPLGKLEVDGRKVNPAAIKRTALLTVEGERDDICGLGQTLAAQDLCSGLKQFMKSHHVQTGVGHYGVFSGRRWNSEIYPKVRDMIQMTN</sequence>
<dbReference type="InterPro" id="IPR051321">
    <property type="entry name" value="PHA/PHB_synthase"/>
</dbReference>
<dbReference type="AlphaFoldDB" id="A0A1I3XBM5"/>
<dbReference type="InterPro" id="IPR010915">
    <property type="entry name" value="PHB_depoly_PhaZ"/>
</dbReference>
<dbReference type="SUPFAM" id="SSF53474">
    <property type="entry name" value="alpha/beta-Hydrolases"/>
    <property type="match status" value="1"/>
</dbReference>
<gene>
    <name evidence="2" type="ORF">SAMN05444581_10311</name>
</gene>
<dbReference type="RefSeq" id="WP_091679547.1">
    <property type="nucleotide sequence ID" value="NZ_FOSN01000003.1"/>
</dbReference>
<dbReference type="Proteomes" id="UP000198755">
    <property type="component" value="Unassembled WGS sequence"/>
</dbReference>
<dbReference type="EMBL" id="FOSN01000003">
    <property type="protein sequence ID" value="SFK16963.1"/>
    <property type="molecule type" value="Genomic_DNA"/>
</dbReference>
<dbReference type="PIRSF" id="PIRSF020818">
    <property type="entry name" value="PHB_depoly_PhaZ"/>
    <property type="match status" value="1"/>
</dbReference>
<name>A0A1I3XBM5_9HYPH</name>
<dbReference type="PANTHER" id="PTHR36837">
    <property type="entry name" value="POLY(3-HYDROXYALKANOATE) POLYMERASE SUBUNIT PHAC"/>
    <property type="match status" value="1"/>
</dbReference>
<feature type="domain" description="PHB de-polymerase C-terminal" evidence="1">
    <location>
        <begin position="203"/>
        <end position="403"/>
    </location>
</feature>
<evidence type="ECO:0000259" key="1">
    <source>
        <dbReference type="Pfam" id="PF06850"/>
    </source>
</evidence>